<accession>A0A4Q4TIC5</accession>
<evidence type="ECO:0000256" key="2">
    <source>
        <dbReference type="SAM" id="Phobius"/>
    </source>
</evidence>
<keyword evidence="2" id="KW-0812">Transmembrane</keyword>
<proteinExistence type="predicted"/>
<sequence length="124" mass="13136">MSSRQPPTTSRPPRNISQGLPPAKGPSSPAVRSGGISVQGLIWTGAFAAVTIVGAIYGAGLKTKQEYKTEKKQIAEASIEERIAGLEQRRSALVSQRIPLENKLAEVRARMKAKELGDAGKNGA</sequence>
<evidence type="ECO:0000313" key="4">
    <source>
        <dbReference type="Proteomes" id="UP000293360"/>
    </source>
</evidence>
<keyword evidence="2" id="KW-0472">Membrane</keyword>
<feature type="transmembrane region" description="Helical" evidence="2">
    <location>
        <begin position="41"/>
        <end position="61"/>
    </location>
</feature>
<evidence type="ECO:0000256" key="1">
    <source>
        <dbReference type="SAM" id="MobiDB-lite"/>
    </source>
</evidence>
<comment type="caution">
    <text evidence="3">The sequence shown here is derived from an EMBL/GenBank/DDBJ whole genome shotgun (WGS) entry which is preliminary data.</text>
</comment>
<gene>
    <name evidence="3" type="ORF">DL764_002977</name>
</gene>
<feature type="compositionally biased region" description="Low complexity" evidence="1">
    <location>
        <begin position="1"/>
        <end position="14"/>
    </location>
</feature>
<organism evidence="3 4">
    <name type="scientific">Monosporascus ibericus</name>
    <dbReference type="NCBI Taxonomy" id="155417"/>
    <lineage>
        <taxon>Eukaryota</taxon>
        <taxon>Fungi</taxon>
        <taxon>Dikarya</taxon>
        <taxon>Ascomycota</taxon>
        <taxon>Pezizomycotina</taxon>
        <taxon>Sordariomycetes</taxon>
        <taxon>Xylariomycetidae</taxon>
        <taxon>Xylariales</taxon>
        <taxon>Xylariales incertae sedis</taxon>
        <taxon>Monosporascus</taxon>
    </lineage>
</organism>
<reference evidence="3 4" key="1">
    <citation type="submission" date="2018-06" db="EMBL/GenBank/DDBJ databases">
        <title>Complete Genomes of Monosporascus.</title>
        <authorList>
            <person name="Robinson A.J."/>
            <person name="Natvig D.O."/>
        </authorList>
    </citation>
    <scope>NUCLEOTIDE SEQUENCE [LARGE SCALE GENOMIC DNA]</scope>
    <source>
        <strain evidence="3 4">CBS 110550</strain>
    </source>
</reference>
<keyword evidence="2" id="KW-1133">Transmembrane helix</keyword>
<dbReference type="OrthoDB" id="5428081at2759"/>
<dbReference type="Proteomes" id="UP000293360">
    <property type="component" value="Unassembled WGS sequence"/>
</dbReference>
<dbReference type="EMBL" id="QJNU01000118">
    <property type="protein sequence ID" value="RYP06725.1"/>
    <property type="molecule type" value="Genomic_DNA"/>
</dbReference>
<evidence type="ECO:0000313" key="3">
    <source>
        <dbReference type="EMBL" id="RYP06725.1"/>
    </source>
</evidence>
<protein>
    <submittedName>
        <fullName evidence="3">Uncharacterized protein</fullName>
    </submittedName>
</protein>
<name>A0A4Q4TIC5_9PEZI</name>
<dbReference type="AlphaFoldDB" id="A0A4Q4TIC5"/>
<keyword evidence="4" id="KW-1185">Reference proteome</keyword>
<feature type="region of interest" description="Disordered" evidence="1">
    <location>
        <begin position="1"/>
        <end position="32"/>
    </location>
</feature>